<dbReference type="SUPFAM" id="SSF109854">
    <property type="entry name" value="DinB/YfiT-like putative metalloenzymes"/>
    <property type="match status" value="1"/>
</dbReference>
<evidence type="ECO:0000313" key="2">
    <source>
        <dbReference type="Proteomes" id="UP000196573"/>
    </source>
</evidence>
<organism evidence="1 2">
    <name type="scientific">Parendozoicomonas haliclonae</name>
    <dbReference type="NCBI Taxonomy" id="1960125"/>
    <lineage>
        <taxon>Bacteria</taxon>
        <taxon>Pseudomonadati</taxon>
        <taxon>Pseudomonadota</taxon>
        <taxon>Gammaproteobacteria</taxon>
        <taxon>Oceanospirillales</taxon>
        <taxon>Endozoicomonadaceae</taxon>
        <taxon>Parendozoicomonas</taxon>
    </lineage>
</organism>
<dbReference type="AlphaFoldDB" id="A0A1X7ARM4"/>
<name>A0A1X7ARM4_9GAMM</name>
<proteinExistence type="predicted"/>
<protein>
    <submittedName>
        <fullName evidence="1">Uncharacterized protein</fullName>
    </submittedName>
</protein>
<dbReference type="EMBL" id="FWPT01000016">
    <property type="protein sequence ID" value="SMA50803.1"/>
    <property type="molecule type" value="Genomic_DNA"/>
</dbReference>
<accession>A0A1X7ARM4</accession>
<reference evidence="1 2" key="1">
    <citation type="submission" date="2017-03" db="EMBL/GenBank/DDBJ databases">
        <authorList>
            <person name="Afonso C.L."/>
            <person name="Miller P.J."/>
            <person name="Scott M.A."/>
            <person name="Spackman E."/>
            <person name="Goraichik I."/>
            <person name="Dimitrov K.M."/>
            <person name="Suarez D.L."/>
            <person name="Swayne D.E."/>
        </authorList>
    </citation>
    <scope>NUCLEOTIDE SEQUENCE [LARGE SCALE GENOMIC DNA]</scope>
    <source>
        <strain evidence="1">SB41UT1</strain>
    </source>
</reference>
<dbReference type="Proteomes" id="UP000196573">
    <property type="component" value="Unassembled WGS sequence"/>
</dbReference>
<evidence type="ECO:0000313" key="1">
    <source>
        <dbReference type="EMBL" id="SMA50803.1"/>
    </source>
</evidence>
<sequence length="214" mass="24467">MQRDGYFTEPPVIHSYQDLVEFIQRMNSDWIAATRRLSPGILLGMLRQSETELVTLLETLNPDESAMFSVAWAGEEVSTNGFDIAREYTEKWHHQMQIRLSVGQTGCLYLPRYFQPIIDCFIKAIPVAYQKLEQAECNLIIEITGECGGLWYLQKHEGEAAFVEAFETENKVIISQEEFWQLVTNSKPKQDVIYTSVGDTVLAELFLKTVAVMS</sequence>
<gene>
    <name evidence="1" type="ORF">EHSB41UT_04620</name>
</gene>
<dbReference type="InterPro" id="IPR034660">
    <property type="entry name" value="DinB/YfiT-like"/>
</dbReference>
<keyword evidence="2" id="KW-1185">Reference proteome</keyword>